<reference evidence="5" key="2">
    <citation type="submission" date="2019-07" db="EMBL/GenBank/DDBJ databases">
        <authorList>
            <person name="Yang Y."/>
            <person name="Bocs S."/>
            <person name="Baudouin L."/>
        </authorList>
    </citation>
    <scope>NUCLEOTIDE SEQUENCE</scope>
    <source>
        <tissue evidence="5">Spear leaf of Hainan Tall coconut</tissue>
    </source>
</reference>
<dbReference type="EMBL" id="CM017879">
    <property type="protein sequence ID" value="KAG1358610.1"/>
    <property type="molecule type" value="Genomic_DNA"/>
</dbReference>
<accession>A0A8K0IH51</accession>
<dbReference type="PROSITE" id="PS50888">
    <property type="entry name" value="BHLH"/>
    <property type="match status" value="1"/>
</dbReference>
<dbReference type="CDD" id="cd11393">
    <property type="entry name" value="bHLH_AtbHLH_like"/>
    <property type="match status" value="1"/>
</dbReference>
<reference evidence="5" key="1">
    <citation type="journal article" date="2017" name="Gigascience">
        <title>The genome draft of coconut (Cocos nucifera).</title>
        <authorList>
            <person name="Xiao Y."/>
            <person name="Xu P."/>
            <person name="Fan H."/>
            <person name="Baudouin L."/>
            <person name="Xia W."/>
            <person name="Bocs S."/>
            <person name="Xu J."/>
            <person name="Li Q."/>
            <person name="Guo A."/>
            <person name="Zhou L."/>
            <person name="Li J."/>
            <person name="Wu Y."/>
            <person name="Ma Z."/>
            <person name="Armero A."/>
            <person name="Issali A.E."/>
            <person name="Liu N."/>
            <person name="Peng M."/>
            <person name="Yang Y."/>
        </authorList>
    </citation>
    <scope>NUCLEOTIDE SEQUENCE</scope>
    <source>
        <tissue evidence="5">Spear leaf of Hainan Tall coconut</tissue>
    </source>
</reference>
<comment type="caution">
    <text evidence="5">The sequence shown here is derived from an EMBL/GenBank/DDBJ whole genome shotgun (WGS) entry which is preliminary data.</text>
</comment>
<dbReference type="Proteomes" id="UP000797356">
    <property type="component" value="Chromosome 8"/>
</dbReference>
<dbReference type="PANTHER" id="PTHR46665:SF6">
    <property type="entry name" value="TRANSCRIPTION FACTOR BHLH92"/>
    <property type="match status" value="1"/>
</dbReference>
<evidence type="ECO:0000313" key="6">
    <source>
        <dbReference type="Proteomes" id="UP000797356"/>
    </source>
</evidence>
<dbReference type="InterPro" id="IPR044658">
    <property type="entry name" value="bHLH92/bHLH041-like"/>
</dbReference>
<proteinExistence type="inferred from homology"/>
<name>A0A8K0IH51_COCNU</name>
<keyword evidence="6" id="KW-1185">Reference proteome</keyword>
<dbReference type="AlphaFoldDB" id="A0A8K0IH51"/>
<dbReference type="Pfam" id="PF00010">
    <property type="entry name" value="HLH"/>
    <property type="match status" value="1"/>
</dbReference>
<keyword evidence="3" id="KW-0804">Transcription</keyword>
<sequence length="259" mass="29215">MEPFTSFQEELFHGDSMLYWALSPEPAFDLIAAVPEPALMEPPVVLRSAFKPYTRTQNEHMMEGSSSGTGGHRNIHRRVIGMLRRTPRAEEECKGVEMSRGFRHMMRERQRREKLSQSYADLHSMLSSRSKGDKNSIVQSAAVYVRELKGVKDQLRRRNEELQSMILGRNGRTEDAKVNFRVANPSSAIDSFIGALRCLKSMDVKARAIRSDLSGHELSATMSIDTKVAAGVVEKAVEGALREAEEKLLRPFPRTHGWS</sequence>
<gene>
    <name evidence="5" type="ORF">COCNU_08G000560</name>
</gene>
<evidence type="ECO:0000313" key="5">
    <source>
        <dbReference type="EMBL" id="KAG1358610.1"/>
    </source>
</evidence>
<dbReference type="InterPro" id="IPR045239">
    <property type="entry name" value="bHLH95_bHLH"/>
</dbReference>
<dbReference type="Gene3D" id="4.10.280.10">
    <property type="entry name" value="Helix-loop-helix DNA-binding domain"/>
    <property type="match status" value="1"/>
</dbReference>
<evidence type="ECO:0000259" key="4">
    <source>
        <dbReference type="PROSITE" id="PS50888"/>
    </source>
</evidence>
<evidence type="ECO:0000256" key="1">
    <source>
        <dbReference type="ARBA" id="ARBA00005510"/>
    </source>
</evidence>
<keyword evidence="2" id="KW-0805">Transcription regulation</keyword>
<feature type="domain" description="BHLH" evidence="4">
    <location>
        <begin position="99"/>
        <end position="148"/>
    </location>
</feature>
<protein>
    <submittedName>
        <fullName evidence="5">Transcription factor BHLH148</fullName>
    </submittedName>
</protein>
<dbReference type="OrthoDB" id="1885111at2759"/>
<dbReference type="SUPFAM" id="SSF47459">
    <property type="entry name" value="HLH, helix-loop-helix DNA-binding domain"/>
    <property type="match status" value="1"/>
</dbReference>
<comment type="similarity">
    <text evidence="1">Belongs to the bHLH protein family.</text>
</comment>
<dbReference type="InterPro" id="IPR011598">
    <property type="entry name" value="bHLH_dom"/>
</dbReference>
<dbReference type="GO" id="GO:0046983">
    <property type="term" value="F:protein dimerization activity"/>
    <property type="evidence" value="ECO:0007669"/>
    <property type="project" value="InterPro"/>
</dbReference>
<evidence type="ECO:0000256" key="2">
    <source>
        <dbReference type="ARBA" id="ARBA00023015"/>
    </source>
</evidence>
<dbReference type="InterPro" id="IPR036638">
    <property type="entry name" value="HLH_DNA-bd_sf"/>
</dbReference>
<dbReference type="SMART" id="SM00353">
    <property type="entry name" value="HLH"/>
    <property type="match status" value="1"/>
</dbReference>
<evidence type="ECO:0000256" key="3">
    <source>
        <dbReference type="ARBA" id="ARBA00023163"/>
    </source>
</evidence>
<organism evidence="5 6">
    <name type="scientific">Cocos nucifera</name>
    <name type="common">Coconut palm</name>
    <dbReference type="NCBI Taxonomy" id="13894"/>
    <lineage>
        <taxon>Eukaryota</taxon>
        <taxon>Viridiplantae</taxon>
        <taxon>Streptophyta</taxon>
        <taxon>Embryophyta</taxon>
        <taxon>Tracheophyta</taxon>
        <taxon>Spermatophyta</taxon>
        <taxon>Magnoliopsida</taxon>
        <taxon>Liliopsida</taxon>
        <taxon>Arecaceae</taxon>
        <taxon>Arecoideae</taxon>
        <taxon>Cocoseae</taxon>
        <taxon>Attaleinae</taxon>
        <taxon>Cocos</taxon>
    </lineage>
</organism>
<dbReference type="PANTHER" id="PTHR46665">
    <property type="entry name" value="TRANSCRIPTION FACTOR BHLH041-RELATED-RELATED"/>
    <property type="match status" value="1"/>
</dbReference>